<dbReference type="InterPro" id="IPR011123">
    <property type="entry name" value="Y_Y_Y"/>
</dbReference>
<keyword evidence="1" id="KW-0175">Coiled coil</keyword>
<keyword evidence="2" id="KW-0812">Transmembrane</keyword>
<evidence type="ECO:0000259" key="3">
    <source>
        <dbReference type="Pfam" id="PF06580"/>
    </source>
</evidence>
<evidence type="ECO:0000256" key="1">
    <source>
        <dbReference type="SAM" id="Coils"/>
    </source>
</evidence>
<protein>
    <recommendedName>
        <fullName evidence="7">Signal transduction histidine kinase internal region domain-containing protein</fullName>
    </recommendedName>
</protein>
<dbReference type="InterPro" id="IPR036890">
    <property type="entry name" value="HATPase_C_sf"/>
</dbReference>
<sequence>MLIKKYFLILILFPLSLFSQELYKVAYERKDGLPTTNFYSSLSAKDGSLWFASDMGVLKYDGYSFKQYDSQNGLADDENFNFFQDKSGRIWFYSYNGKISFLENGEFYNDLKYPFLRIRDNIGFIVSITENNDGSFDIIYSKGALLNLNLKNKRLTPVRTNTIFNYKYSLGRSNYYITPNAINDESFKKVASLGIPNFNTLTFARYCKWKNNLFLSQGNSIYRIENFKCKKVIELTSVSNEIIHLYIDSLNKLWVGTRLGVYVYDINNFKKIPEHYFANNAISSINEDFEGKIWLTTLDNGIYYIPNRNTKIIKNKGEDLKVTSLGISTNNAILGGTSLDKYFSISNSLLVSKFDLHAFQAKNNISQIIQHNNSNYIVGKHGIRIISKYGLNDIPFIGSKCLLFESDSVWVGATYLLKIAQKDLVHLKNKDLLSTDSRVVLTQKTNCIVPVNNAKWIGTNNGLYTIENGKMEEISTKFPNIKTIISDILYLENQKTILVSTNNKGIFVFKNKQLVKHFTTKNGLLSNTIHRLRKNNSHSVFICTNQGLNNLYFEKDLPKISNLNKYIGFENFKINDILSRNNLLYLATENGLLYLPMESLQFKPVLPKITVDLLEVNNLKKKPLELQHLSHKENNIKIGYSGISFQSQKSINYLYRLRGNESTWQTSTARELNYKSLAPGHYTFEIKAVNGSNTSSELISIPIIIQKPFWKTIWFIVTVIIFSALVTLLLWKKRLKNLEQKFEQERHQIQMERDKANLEKQMIELEQKALRMQMNPHFIFNALNTIKGYYAEGNDEKASDYISKFSMLLRLLLENSEQLIPLSTEVSMLQLYLELTQIRYKNTFTFSIITNNIKHPEDTAIPPLLLQPMVENAVIHGLAPKETKGALQITFTKENDWLVCKVQDNGIGLRAAAEKHQIKHHESKAIAITKERVALLNESIDNHFFAIKENFDSSNNSLGTEVIIKIPFKTIW</sequence>
<dbReference type="Pfam" id="PF07495">
    <property type="entry name" value="Y_Y_Y"/>
    <property type="match status" value="1"/>
</dbReference>
<dbReference type="InterPro" id="IPR011047">
    <property type="entry name" value="Quinoprotein_ADH-like_sf"/>
</dbReference>
<feature type="coiled-coil region" evidence="1">
    <location>
        <begin position="728"/>
        <end position="775"/>
    </location>
</feature>
<evidence type="ECO:0000256" key="2">
    <source>
        <dbReference type="SAM" id="Phobius"/>
    </source>
</evidence>
<dbReference type="AlphaFoldDB" id="A0A4Q1K282"/>
<dbReference type="InterPro" id="IPR015943">
    <property type="entry name" value="WD40/YVTN_repeat-like_dom_sf"/>
</dbReference>
<dbReference type="EMBL" id="SBKO01000004">
    <property type="protein sequence ID" value="RXR17879.1"/>
    <property type="molecule type" value="Genomic_DNA"/>
</dbReference>
<feature type="domain" description="Signal transduction histidine kinase internal region" evidence="3">
    <location>
        <begin position="766"/>
        <end position="843"/>
    </location>
</feature>
<dbReference type="Gene3D" id="3.30.565.10">
    <property type="entry name" value="Histidine kinase-like ATPase, C-terminal domain"/>
    <property type="match status" value="1"/>
</dbReference>
<feature type="transmembrane region" description="Helical" evidence="2">
    <location>
        <begin position="712"/>
        <end position="731"/>
    </location>
</feature>
<reference evidence="6" key="1">
    <citation type="submission" date="2019-01" db="EMBL/GenBank/DDBJ databases">
        <title>Cytophagaceae bacterium strain CAR-16.</title>
        <authorList>
            <person name="Chen W.-M."/>
        </authorList>
    </citation>
    <scope>NUCLEOTIDE SEQUENCE [LARGE SCALE GENOMIC DNA]</scope>
    <source>
        <strain evidence="6">LLJ-11</strain>
    </source>
</reference>
<dbReference type="InterPro" id="IPR010559">
    <property type="entry name" value="Sig_transdc_His_kin_internal"/>
</dbReference>
<evidence type="ECO:0000313" key="6">
    <source>
        <dbReference type="Proteomes" id="UP000290283"/>
    </source>
</evidence>
<dbReference type="GO" id="GO:0016020">
    <property type="term" value="C:membrane"/>
    <property type="evidence" value="ECO:0007669"/>
    <property type="project" value="InterPro"/>
</dbReference>
<dbReference type="Gene3D" id="2.60.40.10">
    <property type="entry name" value="Immunoglobulins"/>
    <property type="match status" value="1"/>
</dbReference>
<dbReference type="RefSeq" id="WP_129436302.1">
    <property type="nucleotide sequence ID" value="NZ_SBKO01000004.1"/>
</dbReference>
<dbReference type="PANTHER" id="PTHR34220:SF7">
    <property type="entry name" value="SENSOR HISTIDINE KINASE YPDA"/>
    <property type="match status" value="1"/>
</dbReference>
<keyword evidence="2" id="KW-1133">Transmembrane helix</keyword>
<organism evidence="5 6">
    <name type="scientific">Flavobacterium amnicola</name>
    <dbReference type="NCBI Taxonomy" id="2506422"/>
    <lineage>
        <taxon>Bacteria</taxon>
        <taxon>Pseudomonadati</taxon>
        <taxon>Bacteroidota</taxon>
        <taxon>Flavobacteriia</taxon>
        <taxon>Flavobacteriales</taxon>
        <taxon>Flavobacteriaceae</taxon>
        <taxon>Flavobacterium</taxon>
    </lineage>
</organism>
<name>A0A4Q1K282_9FLAO</name>
<dbReference type="InterPro" id="IPR050640">
    <property type="entry name" value="Bact_2-comp_sensor_kinase"/>
</dbReference>
<gene>
    <name evidence="5" type="ORF">EQG63_10375</name>
</gene>
<dbReference type="Pfam" id="PF06580">
    <property type="entry name" value="His_kinase"/>
    <property type="match status" value="1"/>
</dbReference>
<dbReference type="Proteomes" id="UP000290283">
    <property type="component" value="Unassembled WGS sequence"/>
</dbReference>
<evidence type="ECO:0000313" key="5">
    <source>
        <dbReference type="EMBL" id="RXR17879.1"/>
    </source>
</evidence>
<dbReference type="Gene3D" id="2.130.10.10">
    <property type="entry name" value="YVTN repeat-like/Quinoprotein amine dehydrogenase"/>
    <property type="match status" value="2"/>
</dbReference>
<evidence type="ECO:0000259" key="4">
    <source>
        <dbReference type="Pfam" id="PF07495"/>
    </source>
</evidence>
<dbReference type="PANTHER" id="PTHR34220">
    <property type="entry name" value="SENSOR HISTIDINE KINASE YPDA"/>
    <property type="match status" value="1"/>
</dbReference>
<proteinExistence type="predicted"/>
<dbReference type="SUPFAM" id="SSF50998">
    <property type="entry name" value="Quinoprotein alcohol dehydrogenase-like"/>
    <property type="match status" value="1"/>
</dbReference>
<dbReference type="InterPro" id="IPR013783">
    <property type="entry name" value="Ig-like_fold"/>
</dbReference>
<comment type="caution">
    <text evidence="5">The sequence shown here is derived from an EMBL/GenBank/DDBJ whole genome shotgun (WGS) entry which is preliminary data.</text>
</comment>
<dbReference type="SUPFAM" id="SSF55874">
    <property type="entry name" value="ATPase domain of HSP90 chaperone/DNA topoisomerase II/histidine kinase"/>
    <property type="match status" value="1"/>
</dbReference>
<accession>A0A4Q1K282</accession>
<keyword evidence="2" id="KW-0472">Membrane</keyword>
<evidence type="ECO:0008006" key="7">
    <source>
        <dbReference type="Google" id="ProtNLM"/>
    </source>
</evidence>
<dbReference type="GO" id="GO:0000155">
    <property type="term" value="F:phosphorelay sensor kinase activity"/>
    <property type="evidence" value="ECO:0007669"/>
    <property type="project" value="InterPro"/>
</dbReference>
<dbReference type="OrthoDB" id="9809670at2"/>
<keyword evidence="6" id="KW-1185">Reference proteome</keyword>
<feature type="domain" description="Two component regulator three Y" evidence="4">
    <location>
        <begin position="645"/>
        <end position="705"/>
    </location>
</feature>